<dbReference type="EMBL" id="JAAAIN010004285">
    <property type="protein sequence ID" value="KAG0282193.1"/>
    <property type="molecule type" value="Genomic_DNA"/>
</dbReference>
<evidence type="ECO:0000313" key="2">
    <source>
        <dbReference type="Proteomes" id="UP000823405"/>
    </source>
</evidence>
<dbReference type="Proteomes" id="UP000823405">
    <property type="component" value="Unassembled WGS sequence"/>
</dbReference>
<name>A0A9P6UE60_9FUNG</name>
<protein>
    <submittedName>
        <fullName evidence="1">Uncharacterized protein</fullName>
    </submittedName>
</protein>
<proteinExistence type="predicted"/>
<gene>
    <name evidence="1" type="ORF">BGZ97_009082</name>
</gene>
<keyword evidence="2" id="KW-1185">Reference proteome</keyword>
<dbReference type="AlphaFoldDB" id="A0A9P6UE60"/>
<comment type="caution">
    <text evidence="1">The sequence shown here is derived from an EMBL/GenBank/DDBJ whole genome shotgun (WGS) entry which is preliminary data.</text>
</comment>
<reference evidence="1" key="1">
    <citation type="journal article" date="2020" name="Fungal Divers.">
        <title>Resolving the Mortierellaceae phylogeny through synthesis of multi-gene phylogenetics and phylogenomics.</title>
        <authorList>
            <person name="Vandepol N."/>
            <person name="Liber J."/>
            <person name="Desiro A."/>
            <person name="Na H."/>
            <person name="Kennedy M."/>
            <person name="Barry K."/>
            <person name="Grigoriev I.V."/>
            <person name="Miller A.N."/>
            <person name="O'Donnell K."/>
            <person name="Stajich J.E."/>
            <person name="Bonito G."/>
        </authorList>
    </citation>
    <scope>NUCLEOTIDE SEQUENCE</scope>
    <source>
        <strain evidence="1">NVP60</strain>
    </source>
</reference>
<evidence type="ECO:0000313" key="1">
    <source>
        <dbReference type="EMBL" id="KAG0282193.1"/>
    </source>
</evidence>
<feature type="non-terminal residue" evidence="1">
    <location>
        <position position="1"/>
    </location>
</feature>
<organism evidence="1 2">
    <name type="scientific">Linnemannia gamsii</name>
    <dbReference type="NCBI Taxonomy" id="64522"/>
    <lineage>
        <taxon>Eukaryota</taxon>
        <taxon>Fungi</taxon>
        <taxon>Fungi incertae sedis</taxon>
        <taxon>Mucoromycota</taxon>
        <taxon>Mortierellomycotina</taxon>
        <taxon>Mortierellomycetes</taxon>
        <taxon>Mortierellales</taxon>
        <taxon>Mortierellaceae</taxon>
        <taxon>Linnemannia</taxon>
    </lineage>
</organism>
<feature type="non-terminal residue" evidence="1">
    <location>
        <position position="62"/>
    </location>
</feature>
<accession>A0A9P6UE60</accession>
<sequence length="62" mass="7253">ESSTSIVIYGITCFEGRRSPLWPHRDRWRVQHDGRDLDLWILHGPLCGRRRVRDHASAQDAT</sequence>